<evidence type="ECO:0000313" key="2">
    <source>
        <dbReference type="Proteomes" id="UP000217792"/>
    </source>
</evidence>
<proteinExistence type="predicted"/>
<organism evidence="1 2">
    <name type="scientific">Streptococcus intermedius</name>
    <dbReference type="NCBI Taxonomy" id="1338"/>
    <lineage>
        <taxon>Bacteria</taxon>
        <taxon>Bacillati</taxon>
        <taxon>Bacillota</taxon>
        <taxon>Bacilli</taxon>
        <taxon>Lactobacillales</taxon>
        <taxon>Streptococcaceae</taxon>
        <taxon>Streptococcus</taxon>
        <taxon>Streptococcus anginosus group</taxon>
    </lineage>
</organism>
<dbReference type="AlphaFoldDB" id="A0AAD1FK37"/>
<accession>A0AAD1FK37</accession>
<dbReference type="Proteomes" id="UP000217792">
    <property type="component" value="Chromosome"/>
</dbReference>
<name>A0AAD1FK37_STRIT</name>
<sequence length="70" mass="8452">MSRKLYKKILKGFSSVLDRIKFFFYHLQKISTLSIKIIFMTVINQGYYYFFLIVCDRSKGVHKNDTLLYE</sequence>
<reference evidence="1 2" key="1">
    <citation type="journal article" date="2017" name="Infect. Immun.">
        <title>Characterization of the Pathogenicity of Streptococcus intermedius TYG1620 Isolated from a Human Brain Abscess Based on the Complete Genome Sequence with Transcriptome Analysis and Transposon Mutagenesis in a Murine Subcutaneous Abscess Model.</title>
        <authorList>
            <person name="Hasegawa N."/>
            <person name="Sekizuka T."/>
            <person name="Sugi Y."/>
            <person name="Kawakami N."/>
            <person name="Ogasawara Y."/>
            <person name="Kato K."/>
            <person name="Yamashita A."/>
            <person name="Takeuchi F."/>
            <person name="Kuroda M."/>
        </authorList>
    </citation>
    <scope>NUCLEOTIDE SEQUENCE [LARGE SCALE GENOMIC DNA]</scope>
    <source>
        <strain evidence="1 2">TYG1620</strain>
    </source>
</reference>
<protein>
    <submittedName>
        <fullName evidence="1">Uncharacterized protein</fullName>
    </submittedName>
</protein>
<dbReference type="EMBL" id="AP014880">
    <property type="protein sequence ID" value="BAW17522.1"/>
    <property type="molecule type" value="Genomic_DNA"/>
</dbReference>
<gene>
    <name evidence="1" type="ORF">SITYG_15430</name>
</gene>
<evidence type="ECO:0000313" key="1">
    <source>
        <dbReference type="EMBL" id="BAW17522.1"/>
    </source>
</evidence>